<dbReference type="EMBL" id="JANPWB010000001">
    <property type="protein sequence ID" value="KAJ1215326.1"/>
    <property type="molecule type" value="Genomic_DNA"/>
</dbReference>
<reference evidence="2" key="1">
    <citation type="journal article" date="2022" name="bioRxiv">
        <title>Sequencing and chromosome-scale assembly of the giantPleurodeles waltlgenome.</title>
        <authorList>
            <person name="Brown T."/>
            <person name="Elewa A."/>
            <person name="Iarovenko S."/>
            <person name="Subramanian E."/>
            <person name="Araus A.J."/>
            <person name="Petzold A."/>
            <person name="Susuki M."/>
            <person name="Suzuki K.-i.T."/>
            <person name="Hayashi T."/>
            <person name="Toyoda A."/>
            <person name="Oliveira C."/>
            <person name="Osipova E."/>
            <person name="Leigh N.D."/>
            <person name="Simon A."/>
            <person name="Yun M.H."/>
        </authorList>
    </citation>
    <scope>NUCLEOTIDE SEQUENCE</scope>
    <source>
        <strain evidence="2">20211129_DDA</strain>
        <tissue evidence="2">Liver</tissue>
    </source>
</reference>
<comment type="caution">
    <text evidence="2">The sequence shown here is derived from an EMBL/GenBank/DDBJ whole genome shotgun (WGS) entry which is preliminary data.</text>
</comment>
<evidence type="ECO:0000313" key="3">
    <source>
        <dbReference type="Proteomes" id="UP001066276"/>
    </source>
</evidence>
<organism evidence="2 3">
    <name type="scientific">Pleurodeles waltl</name>
    <name type="common">Iberian ribbed newt</name>
    <dbReference type="NCBI Taxonomy" id="8319"/>
    <lineage>
        <taxon>Eukaryota</taxon>
        <taxon>Metazoa</taxon>
        <taxon>Chordata</taxon>
        <taxon>Craniata</taxon>
        <taxon>Vertebrata</taxon>
        <taxon>Euteleostomi</taxon>
        <taxon>Amphibia</taxon>
        <taxon>Batrachia</taxon>
        <taxon>Caudata</taxon>
        <taxon>Salamandroidea</taxon>
        <taxon>Salamandridae</taxon>
        <taxon>Pleurodelinae</taxon>
        <taxon>Pleurodeles</taxon>
    </lineage>
</organism>
<evidence type="ECO:0000313" key="2">
    <source>
        <dbReference type="EMBL" id="KAJ1215326.1"/>
    </source>
</evidence>
<gene>
    <name evidence="2" type="ORF">NDU88_002935</name>
</gene>
<name>A0AAV7WRL7_PLEWA</name>
<accession>A0AAV7WRL7</accession>
<evidence type="ECO:0000256" key="1">
    <source>
        <dbReference type="SAM" id="Coils"/>
    </source>
</evidence>
<feature type="coiled-coil region" evidence="1">
    <location>
        <begin position="35"/>
        <end position="108"/>
    </location>
</feature>
<protein>
    <submittedName>
        <fullName evidence="2">Uncharacterized protein</fullName>
    </submittedName>
</protein>
<dbReference type="Proteomes" id="UP001066276">
    <property type="component" value="Chromosome 1_1"/>
</dbReference>
<sequence length="117" mass="13205">MEGGDAGDQGECGDGEAPLTRSFMEQLFGALGGDFATLKQEIEAEVKELKQEDVELGQRVDTLEQAQDAREEELDCHKRELLTLQDKNQELKYQIKDLENRLRRSNIRIKGVPSQAN</sequence>
<proteinExistence type="predicted"/>
<keyword evidence="1" id="KW-0175">Coiled coil</keyword>
<keyword evidence="3" id="KW-1185">Reference proteome</keyword>
<dbReference type="AlphaFoldDB" id="A0AAV7WRL7"/>